<reference evidence="8 9" key="1">
    <citation type="submission" date="2018-12" db="EMBL/GenBank/DDBJ databases">
        <title>Venturia inaequalis Genome Resource.</title>
        <authorList>
            <person name="Lichtner F.J."/>
        </authorList>
    </citation>
    <scope>NUCLEOTIDE SEQUENCE [LARGE SCALE GENOMIC DNA]</scope>
    <source>
        <strain evidence="8 9">120213</strain>
    </source>
</reference>
<dbReference type="InterPro" id="IPR004841">
    <property type="entry name" value="AA-permease/SLC12A_dom"/>
</dbReference>
<feature type="compositionally biased region" description="Low complexity" evidence="5">
    <location>
        <begin position="578"/>
        <end position="596"/>
    </location>
</feature>
<feature type="transmembrane region" description="Helical" evidence="6">
    <location>
        <begin position="132"/>
        <end position="154"/>
    </location>
</feature>
<feature type="transmembrane region" description="Helical" evidence="6">
    <location>
        <begin position="88"/>
        <end position="112"/>
    </location>
</feature>
<feature type="transmembrane region" description="Helical" evidence="6">
    <location>
        <begin position="304"/>
        <end position="325"/>
    </location>
</feature>
<evidence type="ECO:0000256" key="1">
    <source>
        <dbReference type="ARBA" id="ARBA00004141"/>
    </source>
</evidence>
<feature type="transmembrane region" description="Helical" evidence="6">
    <location>
        <begin position="237"/>
        <end position="259"/>
    </location>
</feature>
<gene>
    <name evidence="8" type="ORF">EG328_002980</name>
</gene>
<feature type="region of interest" description="Disordered" evidence="5">
    <location>
        <begin position="471"/>
        <end position="496"/>
    </location>
</feature>
<organism evidence="8 9">
    <name type="scientific">Venturia inaequalis</name>
    <name type="common">Apple scab fungus</name>
    <dbReference type="NCBI Taxonomy" id="5025"/>
    <lineage>
        <taxon>Eukaryota</taxon>
        <taxon>Fungi</taxon>
        <taxon>Dikarya</taxon>
        <taxon>Ascomycota</taxon>
        <taxon>Pezizomycotina</taxon>
        <taxon>Dothideomycetes</taxon>
        <taxon>Pleosporomycetidae</taxon>
        <taxon>Venturiales</taxon>
        <taxon>Venturiaceae</taxon>
        <taxon>Venturia</taxon>
    </lineage>
</organism>
<dbReference type="Gene3D" id="1.20.1740.10">
    <property type="entry name" value="Amino acid/polyamine transporter I"/>
    <property type="match status" value="1"/>
</dbReference>
<name>A0A8H3UUY3_VENIN</name>
<comment type="caution">
    <text evidence="8">The sequence shown here is derived from an EMBL/GenBank/DDBJ whole genome shotgun (WGS) entry which is preliminary data.</text>
</comment>
<keyword evidence="3 6" id="KW-1133">Transmembrane helix</keyword>
<feature type="transmembrane region" description="Helical" evidence="6">
    <location>
        <begin position="43"/>
        <end position="67"/>
    </location>
</feature>
<dbReference type="Proteomes" id="UP000447873">
    <property type="component" value="Unassembled WGS sequence"/>
</dbReference>
<dbReference type="Pfam" id="PF00324">
    <property type="entry name" value="AA_permease"/>
    <property type="match status" value="1"/>
</dbReference>
<sequence length="976" mass="109447">MNQLRATLSERHVNMMCFSQSVGIGLFLQNGRAIHYAGPGMATLAYILSGTIIWSAASCLGEMTALFPVKGPIFELTKRFLDQSVGYATAWLTWFGWIMLIAAELVAITHMFKFEYPPELLAQAGYPSSTLSFAPNISPGVLILIFIPFILLFNLVPVKSFGQMEYIFGTTKMMFVCVMIVLNTVIHAWNRADKGHFWTYNQPYSFAAKNITLADGTIVNGGIAQLAGMWEAMTTSIFGLIGIETVAITAAVAVTYLEFYKCVNQAAKGGDDSLDDKDDPEVRSQYDRNSPGYPYKSHGQWLRACYALTDISIFIFGFFVIAYQIKFHGFNPANWRRRVSRELQNPRPLVVKNDFRRGRLNLVDTYNLFTMGNLRAFSRWVWVWLNEKSVESFAVHSEEETLTCRQRPAASVRAPHEATFLPSRLEPFSGMAFLLQGSSKVQPSFAGRVPLPPVPPAVEDYRRSNDGRLYAETGLVPAPSTTGTGRSSRSTTSSLSISSTFFGDELPDLSRTSSAKSTEQLPQFSPTFSLRRLQSISEYNELRGHPPSTLPPTPGSFSPSLSPREWKVPQSYAPPSIVPTLSDSSSTSGDNVSSQTSLLGGLFSRRKRKGTLKPEVRDPLPESLSFAFSGVGNNLTLWLKNGHSFIHIKIASWESKRIDLRQTLPAQDADRTLNIKLIAEGDGWIAAIIYRKRQYLLVMINRSATQYTLWKLDAHLRPMTLAMSRDNKLIAVGYGPVVSVFRFDGNLQRWKAELRMEGFKTPDEVKHQVISFSTDCKYITVSCQRYDKARGRDDDGLHTRVWRCKENMGERFELEHCRLPTDHIGITSVTFNPELSLATMTAFIDSPYPLFLAPCSSHATPLTSTTLSKRAQSHFKARCAAQSSNPTFTSFLTDTNKLHLVNLKTRAVEEWADLGQFRRRELDPREEVATMSMPGEKTCYVVWKDGAKLMLCTVMARNRAECKDLRWLVDDAGWGD</sequence>
<dbReference type="AlphaFoldDB" id="A0A8H3UUY3"/>
<keyword evidence="4 6" id="KW-0472">Membrane</keyword>
<evidence type="ECO:0000256" key="2">
    <source>
        <dbReference type="ARBA" id="ARBA00022692"/>
    </source>
</evidence>
<evidence type="ECO:0000256" key="4">
    <source>
        <dbReference type="ARBA" id="ARBA00023136"/>
    </source>
</evidence>
<accession>A0A8H3UUY3</accession>
<evidence type="ECO:0000256" key="3">
    <source>
        <dbReference type="ARBA" id="ARBA00022989"/>
    </source>
</evidence>
<proteinExistence type="predicted"/>
<dbReference type="GO" id="GO:0016020">
    <property type="term" value="C:membrane"/>
    <property type="evidence" value="ECO:0007669"/>
    <property type="project" value="UniProtKB-SubCell"/>
</dbReference>
<feature type="domain" description="Amino acid permease/ SLC12A" evidence="7">
    <location>
        <begin position="12"/>
        <end position="251"/>
    </location>
</feature>
<feature type="region of interest" description="Disordered" evidence="5">
    <location>
        <begin position="577"/>
        <end position="596"/>
    </location>
</feature>
<feature type="transmembrane region" description="Helical" evidence="6">
    <location>
        <begin position="166"/>
        <end position="189"/>
    </location>
</feature>
<evidence type="ECO:0000313" key="9">
    <source>
        <dbReference type="Proteomes" id="UP000447873"/>
    </source>
</evidence>
<dbReference type="InterPro" id="IPR050524">
    <property type="entry name" value="APC_YAT"/>
</dbReference>
<evidence type="ECO:0000256" key="5">
    <source>
        <dbReference type="SAM" id="MobiDB-lite"/>
    </source>
</evidence>
<feature type="compositionally biased region" description="Low complexity" evidence="5">
    <location>
        <begin position="480"/>
        <end position="496"/>
    </location>
</feature>
<protein>
    <recommendedName>
        <fullName evidence="7">Amino acid permease/ SLC12A domain-containing protein</fullName>
    </recommendedName>
</protein>
<dbReference type="PANTHER" id="PTHR43341">
    <property type="entry name" value="AMINO ACID PERMEASE"/>
    <property type="match status" value="1"/>
</dbReference>
<evidence type="ECO:0000313" key="8">
    <source>
        <dbReference type="EMBL" id="KAE9975801.1"/>
    </source>
</evidence>
<dbReference type="GO" id="GO:0015171">
    <property type="term" value="F:amino acid transmembrane transporter activity"/>
    <property type="evidence" value="ECO:0007669"/>
    <property type="project" value="TreeGrafter"/>
</dbReference>
<evidence type="ECO:0000259" key="7">
    <source>
        <dbReference type="Pfam" id="PF00324"/>
    </source>
</evidence>
<feature type="region of interest" description="Disordered" evidence="5">
    <location>
        <begin position="269"/>
        <end position="291"/>
    </location>
</feature>
<dbReference type="PANTHER" id="PTHR43341:SF35">
    <property type="entry name" value="ACID TRANSPORTER, PUTATIVE-RELATED"/>
    <property type="match status" value="1"/>
</dbReference>
<keyword evidence="2 6" id="KW-0812">Transmembrane</keyword>
<feature type="region of interest" description="Disordered" evidence="5">
    <location>
        <begin position="541"/>
        <end position="569"/>
    </location>
</feature>
<dbReference type="EMBL" id="WNWS01000187">
    <property type="protein sequence ID" value="KAE9975801.1"/>
    <property type="molecule type" value="Genomic_DNA"/>
</dbReference>
<evidence type="ECO:0000256" key="6">
    <source>
        <dbReference type="SAM" id="Phobius"/>
    </source>
</evidence>
<comment type="subcellular location">
    <subcellularLocation>
        <location evidence="1">Membrane</location>
        <topology evidence="1">Multi-pass membrane protein</topology>
    </subcellularLocation>
</comment>